<dbReference type="InterPro" id="IPR007060">
    <property type="entry name" value="FtsL/DivIC"/>
</dbReference>
<evidence type="ECO:0000313" key="2">
    <source>
        <dbReference type="Proteomes" id="UP000034688"/>
    </source>
</evidence>
<protein>
    <recommendedName>
        <fullName evidence="3">Septum formation initiator</fullName>
    </recommendedName>
</protein>
<gene>
    <name evidence="1" type="ORF">UR54_C0029G0004</name>
</gene>
<proteinExistence type="predicted"/>
<dbReference type="AlphaFoldDB" id="A0A0G0AQM0"/>
<evidence type="ECO:0000313" key="1">
    <source>
        <dbReference type="EMBL" id="KKP59283.1"/>
    </source>
</evidence>
<reference evidence="1 2" key="1">
    <citation type="journal article" date="2015" name="Nature">
        <title>rRNA introns, odd ribosomes, and small enigmatic genomes across a large radiation of phyla.</title>
        <authorList>
            <person name="Brown C.T."/>
            <person name="Hug L.A."/>
            <person name="Thomas B.C."/>
            <person name="Sharon I."/>
            <person name="Castelle C.J."/>
            <person name="Singh A."/>
            <person name="Wilkins M.J."/>
            <person name="Williams K.H."/>
            <person name="Banfield J.F."/>
        </authorList>
    </citation>
    <scope>NUCLEOTIDE SEQUENCE [LARGE SCALE GENOMIC DNA]</scope>
</reference>
<dbReference type="EMBL" id="LBPP01000029">
    <property type="protein sequence ID" value="KKP59283.1"/>
    <property type="molecule type" value="Genomic_DNA"/>
</dbReference>
<evidence type="ECO:0008006" key="3">
    <source>
        <dbReference type="Google" id="ProtNLM"/>
    </source>
</evidence>
<dbReference type="Proteomes" id="UP000034688">
    <property type="component" value="Unassembled WGS sequence"/>
</dbReference>
<comment type="caution">
    <text evidence="1">The sequence shown here is derived from an EMBL/GenBank/DDBJ whole genome shotgun (WGS) entry which is preliminary data.</text>
</comment>
<organism evidence="1 2">
    <name type="scientific">Candidatus Roizmanbacteria bacterium GW2011_GWA2_34_18</name>
    <dbReference type="NCBI Taxonomy" id="1618477"/>
    <lineage>
        <taxon>Bacteria</taxon>
        <taxon>Candidatus Roizmaniibacteriota</taxon>
    </lineage>
</organism>
<accession>A0A0G0AQM0</accession>
<dbReference type="Pfam" id="PF04977">
    <property type="entry name" value="DivIC"/>
    <property type="match status" value="1"/>
</dbReference>
<name>A0A0G0AQM0_9BACT</name>
<sequence length="112" mass="13533">MKLIKNIIFVFLLIFLFSSLLRNLFGYKSKLQFYQQFKQNFDKEKKRNIELKTEVVRKKSQEEIEKTIRNNLNLLKDNEVALILPSPTKTPVSITPTPLPNWRQWWELFFNN</sequence>
<dbReference type="STRING" id="1618477.UR54_C0029G0004"/>